<evidence type="ECO:0000313" key="2">
    <source>
        <dbReference type="EMBL" id="SJK86476.1"/>
    </source>
</evidence>
<dbReference type="GeneID" id="24425157"/>
<name>A0A1R4ABV0_BABMR</name>
<dbReference type="RefSeq" id="XP_021338633.1">
    <property type="nucleotide sequence ID" value="XM_021482072.1"/>
</dbReference>
<dbReference type="KEGG" id="bmic:BMR1_03g02577"/>
<feature type="region of interest" description="Disordered" evidence="1">
    <location>
        <begin position="326"/>
        <end position="377"/>
    </location>
</feature>
<keyword evidence="3" id="KW-1185">Reference proteome</keyword>
<reference evidence="2 3" key="2">
    <citation type="journal article" date="2013" name="PLoS ONE">
        <title>Whole genome mapping and re-organization of the nuclear and mitochondrial genomes of Babesia microti isolates.</title>
        <authorList>
            <person name="Cornillot E."/>
            <person name="Dassouli A."/>
            <person name="Garg A."/>
            <person name="Pachikara N."/>
            <person name="Randazzo S."/>
            <person name="Depoix D."/>
            <person name="Carcy B."/>
            <person name="Delbecq S."/>
            <person name="Frutos R."/>
            <person name="Silva J.C."/>
            <person name="Sutton R."/>
            <person name="Krause P.J."/>
            <person name="Mamoun C.B."/>
        </authorList>
    </citation>
    <scope>NUCLEOTIDE SEQUENCE [LARGE SCALE GENOMIC DNA]</scope>
    <source>
        <strain evidence="2 3">RI</strain>
    </source>
</reference>
<dbReference type="AlphaFoldDB" id="A0A1R4ABV0"/>
<feature type="compositionally biased region" description="Polar residues" evidence="1">
    <location>
        <begin position="367"/>
        <end position="377"/>
    </location>
</feature>
<evidence type="ECO:0000313" key="3">
    <source>
        <dbReference type="Proteomes" id="UP000002899"/>
    </source>
</evidence>
<accession>A0A1R4ABV0</accession>
<sequence length="449" mass="51530">MEWYSPVDNGETKDLFNCDKSGLYTNGTKTHSPLLTFSQYRQRQLSKSLTHDTPNSLNVDNTFDNSRIYNTDKLSGNFGSSHTYKCRPGFNSDCTWNSGANKLSSYGNDTSYLNGQDYSFLSPAKQFNHRPHYNSNHGSIYGPNYGSSYENNHGCEYKSPICDYKQTRDLRTSDFGYKCSYNNYKSTSYDSKPTQYDYKPTQYDYKPSQHGCKSGFGYKSGYYGDRTSGSDCINYIPAYDAKMSKITKIPMYNNVTVPSFPTYDSHYLQNSLEYSSPIYKRKALSSHYQYKSPTNHYGDGIFNSQYNEHGINGSWNSNKIDTEFDNFKYNPNTPGSDSIKRPHSDTRLFSASPSKHERSERSEILKSNDTQIDSSNKWTKRHKIGSDLFDRTPNRIGKSTGYFNHDSTKYVSSPFDFDNVGLFDSTPKRNRSLLSTPVKPWNMNSMLKY</sequence>
<organism evidence="2 3">
    <name type="scientific">Babesia microti (strain RI)</name>
    <dbReference type="NCBI Taxonomy" id="1133968"/>
    <lineage>
        <taxon>Eukaryota</taxon>
        <taxon>Sar</taxon>
        <taxon>Alveolata</taxon>
        <taxon>Apicomplexa</taxon>
        <taxon>Aconoidasida</taxon>
        <taxon>Piroplasmida</taxon>
        <taxon>Babesiidae</taxon>
        <taxon>Babesia</taxon>
    </lineage>
</organism>
<reference evidence="2 3" key="1">
    <citation type="journal article" date="2012" name="Nucleic Acids Res.">
        <title>Sequencing of the smallest Apicomplexan genome from the human pathogen Babesia microti.</title>
        <authorList>
            <person name="Cornillot E."/>
            <person name="Hadj-Kaddour K."/>
            <person name="Dassouli A."/>
            <person name="Noel B."/>
            <person name="Ranwez V."/>
            <person name="Vacherie B."/>
            <person name="Augagneur Y."/>
            <person name="Bres V."/>
            <person name="Duclos A."/>
            <person name="Randazzo S."/>
            <person name="Carcy B."/>
            <person name="Debierre-Grockiego F."/>
            <person name="Delbecq S."/>
            <person name="Moubri-Menage K."/>
            <person name="Shams-Eldin H."/>
            <person name="Usmani-Brown S."/>
            <person name="Bringaud F."/>
            <person name="Wincker P."/>
            <person name="Vivares C.P."/>
            <person name="Schwarz R.T."/>
            <person name="Schetters T.P."/>
            <person name="Krause P.J."/>
            <person name="Gorenflot A."/>
            <person name="Berry V."/>
            <person name="Barbe V."/>
            <person name="Ben Mamoun C."/>
        </authorList>
    </citation>
    <scope>NUCLEOTIDE SEQUENCE [LARGE SCALE GENOMIC DNA]</scope>
    <source>
        <strain evidence="2 3">RI</strain>
    </source>
</reference>
<reference evidence="2 3" key="3">
    <citation type="journal article" date="2016" name="Sci. Rep.">
        <title>Genome-wide diversity and gene expression profiling of Babesia microti isolates identify polymorphic genes that mediate host-pathogen interactions.</title>
        <authorList>
            <person name="Silva J.C."/>
            <person name="Cornillot E."/>
            <person name="McCracken C."/>
            <person name="Usmani-Brown S."/>
            <person name="Dwivedi A."/>
            <person name="Ifeonu O.O."/>
            <person name="Crabtree J."/>
            <person name="Gotia H.T."/>
            <person name="Virji A.Z."/>
            <person name="Reynes C."/>
            <person name="Colinge J."/>
            <person name="Kumar V."/>
            <person name="Lawres L."/>
            <person name="Pazzi J.E."/>
            <person name="Pablo J.V."/>
            <person name="Hung C."/>
            <person name="Brancato J."/>
            <person name="Kumari P."/>
            <person name="Orvis J."/>
            <person name="Tretina K."/>
            <person name="Chibucos M."/>
            <person name="Ott S."/>
            <person name="Sadzewicz L."/>
            <person name="Sengamalay N."/>
            <person name="Shetty A.C."/>
            <person name="Su Q."/>
            <person name="Tallon L."/>
            <person name="Fraser C.M."/>
            <person name="Frutos R."/>
            <person name="Molina D.M."/>
            <person name="Krause P.J."/>
            <person name="Ben Mamoun C."/>
        </authorList>
    </citation>
    <scope>NUCLEOTIDE SEQUENCE [LARGE SCALE GENOMIC DNA]</scope>
    <source>
        <strain evidence="2 3">RI</strain>
    </source>
</reference>
<proteinExistence type="predicted"/>
<evidence type="ECO:0000256" key="1">
    <source>
        <dbReference type="SAM" id="MobiDB-lite"/>
    </source>
</evidence>
<gene>
    <name evidence="2" type="ORF">BMR1_03g02577</name>
</gene>
<protein>
    <submittedName>
        <fullName evidence="2">CRMP2</fullName>
    </submittedName>
</protein>
<feature type="compositionally biased region" description="Basic and acidic residues" evidence="1">
    <location>
        <begin position="354"/>
        <end position="366"/>
    </location>
</feature>
<dbReference type="EMBL" id="LN871598">
    <property type="protein sequence ID" value="SJK86476.1"/>
    <property type="molecule type" value="Genomic_DNA"/>
</dbReference>
<dbReference type="Proteomes" id="UP000002899">
    <property type="component" value="Chromosome III"/>
</dbReference>
<dbReference type="VEuPathDB" id="PiroplasmaDB:BMR1_03g02577"/>